<organism evidence="2 3">
    <name type="scientific">Roridomyces roridus</name>
    <dbReference type="NCBI Taxonomy" id="1738132"/>
    <lineage>
        <taxon>Eukaryota</taxon>
        <taxon>Fungi</taxon>
        <taxon>Dikarya</taxon>
        <taxon>Basidiomycota</taxon>
        <taxon>Agaricomycotina</taxon>
        <taxon>Agaricomycetes</taxon>
        <taxon>Agaricomycetidae</taxon>
        <taxon>Agaricales</taxon>
        <taxon>Marasmiineae</taxon>
        <taxon>Mycenaceae</taxon>
        <taxon>Roridomyces</taxon>
    </lineage>
</organism>
<keyword evidence="1" id="KW-0175">Coiled coil</keyword>
<evidence type="ECO:0008006" key="4">
    <source>
        <dbReference type="Google" id="ProtNLM"/>
    </source>
</evidence>
<dbReference type="EMBL" id="JARKIF010000007">
    <property type="protein sequence ID" value="KAJ7635082.1"/>
    <property type="molecule type" value="Genomic_DNA"/>
</dbReference>
<accession>A0AAD7BZY3</accession>
<protein>
    <recommendedName>
        <fullName evidence="4">F-box domain-containing protein</fullName>
    </recommendedName>
</protein>
<reference evidence="2" key="1">
    <citation type="submission" date="2023-03" db="EMBL/GenBank/DDBJ databases">
        <title>Massive genome expansion in bonnet fungi (Mycena s.s.) driven by repeated elements and novel gene families across ecological guilds.</title>
        <authorList>
            <consortium name="Lawrence Berkeley National Laboratory"/>
            <person name="Harder C.B."/>
            <person name="Miyauchi S."/>
            <person name="Viragh M."/>
            <person name="Kuo A."/>
            <person name="Thoen E."/>
            <person name="Andreopoulos B."/>
            <person name="Lu D."/>
            <person name="Skrede I."/>
            <person name="Drula E."/>
            <person name="Henrissat B."/>
            <person name="Morin E."/>
            <person name="Kohler A."/>
            <person name="Barry K."/>
            <person name="LaButti K."/>
            <person name="Morin E."/>
            <person name="Salamov A."/>
            <person name="Lipzen A."/>
            <person name="Mereny Z."/>
            <person name="Hegedus B."/>
            <person name="Baldrian P."/>
            <person name="Stursova M."/>
            <person name="Weitz H."/>
            <person name="Taylor A."/>
            <person name="Grigoriev I.V."/>
            <person name="Nagy L.G."/>
            <person name="Martin F."/>
            <person name="Kauserud H."/>
        </authorList>
    </citation>
    <scope>NUCLEOTIDE SEQUENCE</scope>
    <source>
        <strain evidence="2">9284</strain>
    </source>
</reference>
<dbReference type="AlphaFoldDB" id="A0AAD7BZY3"/>
<evidence type="ECO:0000256" key="1">
    <source>
        <dbReference type="SAM" id="Coils"/>
    </source>
</evidence>
<gene>
    <name evidence="2" type="ORF">FB45DRAFT_910697</name>
</gene>
<sequence length="523" mass="59213">MMESFVQHLHTNYVPSEPEIKLIHSHLASHETELARLESLIRDLSAQRDQIKAYIDPYRALASQGRRIPQELLEHIFLDCLPEHRNAAMSSAEAPLLLGHICSAWRSIAFALPQLWAAIHVSSKFMSDVPISELQTWLARSASSPIAFSLQCASGETEKALPALIDVSARWKRVQIHGSSLQELESTAVLRVAAPWLQDITIIFREDPVDWDITRDPTRVLVLSLFQGPSLQSVTIHTTHPIGFVPREPFLWNQLLHLTLSFPMMSDDPRIQTNHGDFTIDSALLLMKYCPRLESIHMHLYWPHAPSYQETIFLPHLKSLTILDRSLISAQDLSYFLDHLNMPALSHLHLPSVCPQSYPDAFQPSVFSALTDRSPLVTSLRLPLPFFDQQSFAEILDCFPSLVVLRTIDDNHSPRGGEAPVDTAHLLHLLSHRPPSHTAEILCPALKELVLEQEALHGDTFWVSVHEAILGRQPLFERLEIRVRYQYQEEHGTPHFDALHALGVQVGVGYRFPKGSPWNGVER</sequence>
<comment type="caution">
    <text evidence="2">The sequence shown here is derived from an EMBL/GenBank/DDBJ whole genome shotgun (WGS) entry which is preliminary data.</text>
</comment>
<evidence type="ECO:0000313" key="2">
    <source>
        <dbReference type="EMBL" id="KAJ7635082.1"/>
    </source>
</evidence>
<dbReference type="Gene3D" id="3.80.10.10">
    <property type="entry name" value="Ribonuclease Inhibitor"/>
    <property type="match status" value="1"/>
</dbReference>
<dbReference type="Proteomes" id="UP001221142">
    <property type="component" value="Unassembled WGS sequence"/>
</dbReference>
<proteinExistence type="predicted"/>
<keyword evidence="3" id="KW-1185">Reference proteome</keyword>
<feature type="coiled-coil region" evidence="1">
    <location>
        <begin position="27"/>
        <end position="54"/>
    </location>
</feature>
<name>A0AAD7BZY3_9AGAR</name>
<dbReference type="InterPro" id="IPR032675">
    <property type="entry name" value="LRR_dom_sf"/>
</dbReference>
<evidence type="ECO:0000313" key="3">
    <source>
        <dbReference type="Proteomes" id="UP001221142"/>
    </source>
</evidence>
<dbReference type="SUPFAM" id="SSF52047">
    <property type="entry name" value="RNI-like"/>
    <property type="match status" value="1"/>
</dbReference>